<keyword evidence="3" id="KW-1185">Reference proteome</keyword>
<feature type="transmembrane region" description="Helical" evidence="1">
    <location>
        <begin position="12"/>
        <end position="31"/>
    </location>
</feature>
<dbReference type="GO" id="GO:0016301">
    <property type="term" value="F:kinase activity"/>
    <property type="evidence" value="ECO:0007669"/>
    <property type="project" value="UniProtKB-KW"/>
</dbReference>
<dbReference type="AlphaFoldDB" id="A0A100WAX6"/>
<comment type="caution">
    <text evidence="2">The sequence shown here is derived from an EMBL/GenBank/DDBJ whole genome shotgun (WGS) entry which is preliminary data.</text>
</comment>
<name>A0A100WAX6_MYCCR</name>
<sequence>MNGTAFASGVGPWLSVVILSVSAFSAMAILARYGRHTAVQRPALLALPIAVTGAVLALLVILVPYLIASPPIDDRALAASIGTGRWLWPAVLAATAWAWVTAYSVRAARLFHRQQPPWTTIAGYQRWAHRG</sequence>
<gene>
    <name evidence="2" type="ORF">RMCC_1787</name>
</gene>
<reference evidence="3" key="1">
    <citation type="journal article" date="2016" name="Genome Announc.">
        <title>Draft Genome Sequences of Five Rapidly Growing Mycobacterium Species, M. thermoresistibile, M. fortuitum subsp. acetamidolyticum, M. canariasense, M. brisbanense, and M. novocastrense.</title>
        <authorList>
            <person name="Katahira K."/>
            <person name="Ogura Y."/>
            <person name="Gotoh Y."/>
            <person name="Hayashi T."/>
        </authorList>
    </citation>
    <scope>NUCLEOTIDE SEQUENCE [LARGE SCALE GENOMIC DNA]</scope>
    <source>
        <strain evidence="3">JCM15298</strain>
    </source>
</reference>
<keyword evidence="2" id="KW-0418">Kinase</keyword>
<keyword evidence="1" id="KW-1133">Transmembrane helix</keyword>
<dbReference type="OrthoDB" id="4627723at2"/>
<organism evidence="2 3">
    <name type="scientific">Mycolicibacterium canariasense</name>
    <name type="common">Mycobacterium canariasense</name>
    <dbReference type="NCBI Taxonomy" id="228230"/>
    <lineage>
        <taxon>Bacteria</taxon>
        <taxon>Bacillati</taxon>
        <taxon>Actinomycetota</taxon>
        <taxon>Actinomycetes</taxon>
        <taxon>Mycobacteriales</taxon>
        <taxon>Mycobacteriaceae</taxon>
        <taxon>Mycolicibacterium</taxon>
    </lineage>
</organism>
<keyword evidence="1" id="KW-0472">Membrane</keyword>
<protein>
    <submittedName>
        <fullName evidence="2">Protein kinase</fullName>
    </submittedName>
</protein>
<feature type="transmembrane region" description="Helical" evidence="1">
    <location>
        <begin position="86"/>
        <end position="105"/>
    </location>
</feature>
<evidence type="ECO:0000256" key="1">
    <source>
        <dbReference type="SAM" id="Phobius"/>
    </source>
</evidence>
<keyword evidence="1" id="KW-0812">Transmembrane</keyword>
<reference evidence="3" key="2">
    <citation type="submission" date="2016-02" db="EMBL/GenBank/DDBJ databases">
        <title>Draft genome sequence of five rapidly growing Mycobacterium species.</title>
        <authorList>
            <person name="Katahira K."/>
            <person name="Gotou Y."/>
            <person name="Iida K."/>
            <person name="Ogura Y."/>
            <person name="Hayashi T."/>
        </authorList>
    </citation>
    <scope>NUCLEOTIDE SEQUENCE [LARGE SCALE GENOMIC DNA]</scope>
    <source>
        <strain evidence="3">JCM15298</strain>
    </source>
</reference>
<dbReference type="RefSeq" id="WP_131805241.1">
    <property type="nucleotide sequence ID" value="NZ_BCSY01000035.1"/>
</dbReference>
<dbReference type="STRING" id="228230.RMCC_1787"/>
<evidence type="ECO:0000313" key="2">
    <source>
        <dbReference type="EMBL" id="GAS94821.1"/>
    </source>
</evidence>
<dbReference type="Proteomes" id="UP000069443">
    <property type="component" value="Unassembled WGS sequence"/>
</dbReference>
<proteinExistence type="predicted"/>
<accession>A0A100WAX6</accession>
<evidence type="ECO:0000313" key="3">
    <source>
        <dbReference type="Proteomes" id="UP000069443"/>
    </source>
</evidence>
<feature type="transmembrane region" description="Helical" evidence="1">
    <location>
        <begin position="43"/>
        <end position="66"/>
    </location>
</feature>
<dbReference type="EMBL" id="BCSY01000035">
    <property type="protein sequence ID" value="GAS94821.1"/>
    <property type="molecule type" value="Genomic_DNA"/>
</dbReference>
<keyword evidence="2" id="KW-0808">Transferase</keyword>